<proteinExistence type="predicted"/>
<accession>A0A6L2LVB0</accession>
<organism evidence="3">
    <name type="scientific">Tanacetum cinerariifolium</name>
    <name type="common">Dalmatian daisy</name>
    <name type="synonym">Chrysanthemum cinerariifolium</name>
    <dbReference type="NCBI Taxonomy" id="118510"/>
    <lineage>
        <taxon>Eukaryota</taxon>
        <taxon>Viridiplantae</taxon>
        <taxon>Streptophyta</taxon>
        <taxon>Embryophyta</taxon>
        <taxon>Tracheophyta</taxon>
        <taxon>Spermatophyta</taxon>
        <taxon>Magnoliopsida</taxon>
        <taxon>eudicotyledons</taxon>
        <taxon>Gunneridae</taxon>
        <taxon>Pentapetalae</taxon>
        <taxon>asterids</taxon>
        <taxon>campanulids</taxon>
        <taxon>Asterales</taxon>
        <taxon>Asteraceae</taxon>
        <taxon>Asteroideae</taxon>
        <taxon>Anthemideae</taxon>
        <taxon>Anthemidinae</taxon>
        <taxon>Tanacetum</taxon>
    </lineage>
</organism>
<evidence type="ECO:0000313" key="3">
    <source>
        <dbReference type="EMBL" id="GEU65736.1"/>
    </source>
</evidence>
<sequence>MGSYRKEEDDVYKISTLVFIMNFLESCSAMELFQSCKQYGHVVDIFIHNKWSKTRRRFGFVRFINIFNEERLVNNLCTVWIDHFKLHANIAWFHRTPLNEKKSMPKKLMELKRYREDSMKLFQVNVSIGSWFSQFKQASMEFNTKGRIAWVEVEGIPFKLWSDNTFKRIATKAFWIRAKEAPGWVPDFIEENDDEEHNDDGGFNVHESGSYGGDSDVEGVLETIFEESVQKENKLNEEHTDKSDNIVNLSDHNAEEVNNTFSGNCPKNNSKEDVSNSVSSGHYKTSMVPRMSRSILSLMDKLVKVGQVMRYKMDGCMSNMTEIIELKGVKEVNR</sequence>
<dbReference type="InterPro" id="IPR000504">
    <property type="entry name" value="RRM_dom"/>
</dbReference>
<feature type="compositionally biased region" description="Polar residues" evidence="1">
    <location>
        <begin position="257"/>
        <end position="268"/>
    </location>
</feature>
<dbReference type="GO" id="GO:0003723">
    <property type="term" value="F:RNA binding"/>
    <property type="evidence" value="ECO:0007669"/>
    <property type="project" value="InterPro"/>
</dbReference>
<dbReference type="Gene3D" id="3.30.70.330">
    <property type="match status" value="1"/>
</dbReference>
<evidence type="ECO:0000259" key="2">
    <source>
        <dbReference type="SMART" id="SM00360"/>
    </source>
</evidence>
<dbReference type="InterPro" id="IPR012677">
    <property type="entry name" value="Nucleotide-bd_a/b_plait_sf"/>
</dbReference>
<dbReference type="CDD" id="cd00590">
    <property type="entry name" value="RRM_SF"/>
    <property type="match status" value="1"/>
</dbReference>
<dbReference type="AlphaFoldDB" id="A0A6L2LVB0"/>
<protein>
    <submittedName>
        <fullName evidence="3">Nucleotide-binding alpha-beta plait domain-containing protein</fullName>
    </submittedName>
</protein>
<dbReference type="Pfam" id="PF00076">
    <property type="entry name" value="RRM_1"/>
    <property type="match status" value="1"/>
</dbReference>
<name>A0A6L2LVB0_TANCI</name>
<dbReference type="SMART" id="SM00360">
    <property type="entry name" value="RRM"/>
    <property type="match status" value="1"/>
</dbReference>
<dbReference type="SUPFAM" id="SSF54928">
    <property type="entry name" value="RNA-binding domain, RBD"/>
    <property type="match status" value="1"/>
</dbReference>
<gene>
    <name evidence="3" type="ORF">Tci_037714</name>
</gene>
<dbReference type="EMBL" id="BKCJ010005258">
    <property type="protein sequence ID" value="GEU65736.1"/>
    <property type="molecule type" value="Genomic_DNA"/>
</dbReference>
<evidence type="ECO:0000256" key="1">
    <source>
        <dbReference type="SAM" id="MobiDB-lite"/>
    </source>
</evidence>
<feature type="domain" description="RRM" evidence="2">
    <location>
        <begin position="17"/>
        <end position="89"/>
    </location>
</feature>
<dbReference type="InterPro" id="IPR035979">
    <property type="entry name" value="RBD_domain_sf"/>
</dbReference>
<comment type="caution">
    <text evidence="3">The sequence shown here is derived from an EMBL/GenBank/DDBJ whole genome shotgun (WGS) entry which is preliminary data.</text>
</comment>
<feature type="region of interest" description="Disordered" evidence="1">
    <location>
        <begin position="257"/>
        <end position="285"/>
    </location>
</feature>
<reference evidence="3" key="1">
    <citation type="journal article" date="2019" name="Sci. Rep.">
        <title>Draft genome of Tanacetum cinerariifolium, the natural source of mosquito coil.</title>
        <authorList>
            <person name="Yamashiro T."/>
            <person name="Shiraishi A."/>
            <person name="Satake H."/>
            <person name="Nakayama K."/>
        </authorList>
    </citation>
    <scope>NUCLEOTIDE SEQUENCE</scope>
</reference>